<reference evidence="2" key="1">
    <citation type="journal article" date="2014" name="Front. Microbiol.">
        <title>High frequency of phylogenetically diverse reductive dehalogenase-homologous genes in deep subseafloor sedimentary metagenomes.</title>
        <authorList>
            <person name="Kawai M."/>
            <person name="Futagami T."/>
            <person name="Toyoda A."/>
            <person name="Takaki Y."/>
            <person name="Nishi S."/>
            <person name="Hori S."/>
            <person name="Arai W."/>
            <person name="Tsubouchi T."/>
            <person name="Morono Y."/>
            <person name="Uchiyama I."/>
            <person name="Ito T."/>
            <person name="Fujiyama A."/>
            <person name="Inagaki F."/>
            <person name="Takami H."/>
        </authorList>
    </citation>
    <scope>NUCLEOTIDE SEQUENCE</scope>
    <source>
        <strain evidence="2">Expedition CK06-06</strain>
    </source>
</reference>
<dbReference type="Pfam" id="PF13401">
    <property type="entry name" value="AAA_22"/>
    <property type="match status" value="1"/>
</dbReference>
<name>X0UNB4_9ZZZZ</name>
<accession>X0UNB4</accession>
<dbReference type="GO" id="GO:0016887">
    <property type="term" value="F:ATP hydrolysis activity"/>
    <property type="evidence" value="ECO:0007669"/>
    <property type="project" value="InterPro"/>
</dbReference>
<organism evidence="2">
    <name type="scientific">marine sediment metagenome</name>
    <dbReference type="NCBI Taxonomy" id="412755"/>
    <lineage>
        <taxon>unclassified sequences</taxon>
        <taxon>metagenomes</taxon>
        <taxon>ecological metagenomes</taxon>
    </lineage>
</organism>
<proteinExistence type="predicted"/>
<dbReference type="PANTHER" id="PTHR35894">
    <property type="entry name" value="GENERAL SECRETION PATHWAY PROTEIN A-RELATED"/>
    <property type="match status" value="1"/>
</dbReference>
<gene>
    <name evidence="2" type="ORF">S01H1_39738</name>
</gene>
<dbReference type="Gene3D" id="3.40.50.300">
    <property type="entry name" value="P-loop containing nucleotide triphosphate hydrolases"/>
    <property type="match status" value="1"/>
</dbReference>
<evidence type="ECO:0000313" key="2">
    <source>
        <dbReference type="EMBL" id="GAG00792.1"/>
    </source>
</evidence>
<dbReference type="InterPro" id="IPR049945">
    <property type="entry name" value="AAA_22"/>
</dbReference>
<dbReference type="InterPro" id="IPR027417">
    <property type="entry name" value="P-loop_NTPase"/>
</dbReference>
<protein>
    <recommendedName>
        <fullName evidence="1">AAA+ ATPase domain-containing protein</fullName>
    </recommendedName>
</protein>
<dbReference type="PANTHER" id="PTHR35894:SF1">
    <property type="entry name" value="PHOSPHORIBULOKINASE _ URIDINE KINASE FAMILY"/>
    <property type="match status" value="1"/>
</dbReference>
<feature type="domain" description="AAA+ ATPase" evidence="1">
    <location>
        <begin position="8"/>
        <end position="159"/>
    </location>
</feature>
<dbReference type="InterPro" id="IPR052026">
    <property type="entry name" value="ExeA_AAA_ATPase_DNA-bind"/>
</dbReference>
<evidence type="ECO:0000259" key="1">
    <source>
        <dbReference type="SMART" id="SM00382"/>
    </source>
</evidence>
<dbReference type="AlphaFoldDB" id="X0UNB4"/>
<feature type="non-terminal residue" evidence="2">
    <location>
        <position position="1"/>
    </location>
</feature>
<dbReference type="EMBL" id="BARS01025110">
    <property type="protein sequence ID" value="GAG00792.1"/>
    <property type="molecule type" value="Genomic_DNA"/>
</dbReference>
<comment type="caution">
    <text evidence="2">The sequence shown here is derived from an EMBL/GenBank/DDBJ whole genome shotgun (WGS) entry which is preliminary data.</text>
</comment>
<dbReference type="SMART" id="SM00382">
    <property type="entry name" value="AAA"/>
    <property type="match status" value="1"/>
</dbReference>
<dbReference type="InterPro" id="IPR003593">
    <property type="entry name" value="AAA+_ATPase"/>
</dbReference>
<dbReference type="SUPFAM" id="SSF52540">
    <property type="entry name" value="P-loop containing nucleoside triphosphate hydrolases"/>
    <property type="match status" value="1"/>
</dbReference>
<dbReference type="CDD" id="cd00009">
    <property type="entry name" value="AAA"/>
    <property type="match status" value="1"/>
</dbReference>
<sequence>LVYGIKERKGFLEITGEVGTGKTTLCKALLNSLDKNTKTALILNPDLSKNQLLKMMLQDLGVDSGKNSGTSLLTKLNEFLIQQLSSGNNVVLIIDEAQNLKSSMLEQIRLLSNLETEKEKLLQIVLVGQPELREKLKSPKLRQLRQRISVRYHIFPLIRAEIVKYIHHRLSVAGADNCVSFNKQAMDEIYNYSQGYPRLINILCDKILLAAFVRTTKTITPELVQECIQELEGNIAYDYPAS</sequence>